<reference evidence="9 10" key="1">
    <citation type="submission" date="2020-09" db="EMBL/GenBank/DDBJ databases">
        <title>Echinicola sp. CAU 1574 isolated from sand of Sido Beach.</title>
        <authorList>
            <person name="Kim W."/>
        </authorList>
    </citation>
    <scope>NUCLEOTIDE SEQUENCE [LARGE SCALE GENOMIC DNA]</scope>
    <source>
        <strain evidence="9 10">CAU 1574</strain>
    </source>
</reference>
<comment type="subcellular location">
    <subcellularLocation>
        <location evidence="7">Cell membrane</location>
    </subcellularLocation>
</comment>
<dbReference type="EC" id="2.4.99.12" evidence="2 7"/>
<evidence type="ECO:0000256" key="5">
    <source>
        <dbReference type="ARBA" id="ARBA00031445"/>
    </source>
</evidence>
<comment type="caution">
    <text evidence="9">The sequence shown here is derived from an EMBL/GenBank/DDBJ whole genome shotgun (WGS) entry which is preliminary data.</text>
</comment>
<keyword evidence="7" id="KW-1003">Cell membrane</keyword>
<evidence type="ECO:0000256" key="4">
    <source>
        <dbReference type="ARBA" id="ARBA00022679"/>
    </source>
</evidence>
<dbReference type="InterPro" id="IPR039901">
    <property type="entry name" value="Kdotransferase"/>
</dbReference>
<evidence type="ECO:0000256" key="2">
    <source>
        <dbReference type="ARBA" id="ARBA00012621"/>
    </source>
</evidence>
<comment type="similarity">
    <text evidence="7">Belongs to the glycosyltransferase group 1 family.</text>
</comment>
<evidence type="ECO:0000256" key="3">
    <source>
        <dbReference type="ARBA" id="ARBA00019077"/>
    </source>
</evidence>
<comment type="catalytic activity">
    <reaction evidence="6 7">
        <text>lipid IVA (E. coli) + CMP-3-deoxy-beta-D-manno-octulosonate = alpha-Kdo-(2-&gt;6)-lipid IVA (E. coli) + CMP + H(+)</text>
        <dbReference type="Rhea" id="RHEA:28066"/>
        <dbReference type="ChEBI" id="CHEBI:15378"/>
        <dbReference type="ChEBI" id="CHEBI:58603"/>
        <dbReference type="ChEBI" id="CHEBI:60364"/>
        <dbReference type="ChEBI" id="CHEBI:60377"/>
        <dbReference type="ChEBI" id="CHEBI:85987"/>
        <dbReference type="EC" id="2.4.99.12"/>
    </reaction>
</comment>
<comment type="pathway">
    <text evidence="1 7">Bacterial outer membrane biogenesis; LPS core biosynthesis.</text>
</comment>
<dbReference type="EMBL" id="JACYTQ010000001">
    <property type="protein sequence ID" value="MBD8488043.1"/>
    <property type="molecule type" value="Genomic_DNA"/>
</dbReference>
<dbReference type="Proteomes" id="UP000647133">
    <property type="component" value="Unassembled WGS sequence"/>
</dbReference>
<evidence type="ECO:0000259" key="8">
    <source>
        <dbReference type="Pfam" id="PF04413"/>
    </source>
</evidence>
<gene>
    <name evidence="9" type="ORF">IFO69_04720</name>
</gene>
<dbReference type="GO" id="GO:0016740">
    <property type="term" value="F:transferase activity"/>
    <property type="evidence" value="ECO:0007669"/>
    <property type="project" value="UniProtKB-KW"/>
</dbReference>
<organism evidence="9 10">
    <name type="scientific">Echinicola arenosa</name>
    <dbReference type="NCBI Taxonomy" id="2774144"/>
    <lineage>
        <taxon>Bacteria</taxon>
        <taxon>Pseudomonadati</taxon>
        <taxon>Bacteroidota</taxon>
        <taxon>Cytophagia</taxon>
        <taxon>Cytophagales</taxon>
        <taxon>Cyclobacteriaceae</taxon>
        <taxon>Echinicola</taxon>
    </lineage>
</organism>
<accession>A0ABR9AJM3</accession>
<dbReference type="PANTHER" id="PTHR42755">
    <property type="entry name" value="3-DEOXY-MANNO-OCTULOSONATE CYTIDYLYLTRANSFERASE"/>
    <property type="match status" value="1"/>
</dbReference>
<keyword evidence="4 7" id="KW-0808">Transferase</keyword>
<dbReference type="Gene3D" id="3.40.50.2000">
    <property type="entry name" value="Glycogen Phosphorylase B"/>
    <property type="match status" value="1"/>
</dbReference>
<dbReference type="Pfam" id="PF04413">
    <property type="entry name" value="Glycos_transf_N"/>
    <property type="match status" value="1"/>
</dbReference>
<sequence>MKLFYDFSVWAMSGLLQLTKGGESKLSRLVKGREGVFDQLENFMKEFSGSLAWFHVASLGEYEQAKPVIAAFKNAFSDHAVLVTFFSPSGYENVIKKPQLHVDMITYLPFDTQANVQRFLDLVNPSVVFFVKYDLWANYIFETKAREIPLFLFSASMRKDQIYFKSYGSFFRKVLKCFDHIYTQNQQTVKLLDEIEISNTSIAGDTRYDNVQLISEAPKVFPEVETFVGTDPVIVVGSAWEEDMELIIPFINKHDQYKYIIAPHDINHIVIDSWRNQIAKPCLKYSEMIDGESGKADVLFIDNIGMLSSLYQFAHLAYVGGAFGKGLHNILEPLAFRVPVLFGKLKRVSKFPEAAISEGCGCGFEVADKAAFEKIVLALEEVKAYEKAAKSADRLVRDNLGSAQKIINGVQRIIL</sequence>
<comment type="function">
    <text evidence="7">Involved in lipopolysaccharide (LPS) biosynthesis. Catalyzes the transfer of 3-deoxy-D-manno-octulosonate (Kdo) residue(s) from CMP-Kdo to lipid IV(A), the tetraacyldisaccharide-1,4'-bisphosphate precursor of lipid A.</text>
</comment>
<feature type="domain" description="3-deoxy-D-manno-octulosonic-acid transferase N-terminal" evidence="8">
    <location>
        <begin position="49"/>
        <end position="209"/>
    </location>
</feature>
<keyword evidence="7" id="KW-0472">Membrane</keyword>
<dbReference type="RefSeq" id="WP_192008797.1">
    <property type="nucleotide sequence ID" value="NZ_JACYTQ010000001.1"/>
</dbReference>
<dbReference type="Gene3D" id="3.40.50.11720">
    <property type="entry name" value="3-Deoxy-D-manno-octulosonic-acid transferase, N-terminal domain"/>
    <property type="match status" value="1"/>
</dbReference>
<evidence type="ECO:0000313" key="9">
    <source>
        <dbReference type="EMBL" id="MBD8488043.1"/>
    </source>
</evidence>
<name>A0ABR9AJM3_9BACT</name>
<evidence type="ECO:0000313" key="10">
    <source>
        <dbReference type="Proteomes" id="UP000647133"/>
    </source>
</evidence>
<protein>
    <recommendedName>
        <fullName evidence="3 7">3-deoxy-D-manno-octulosonic acid transferase</fullName>
        <shortName evidence="7">Kdo transferase</shortName>
        <ecNumber evidence="2 7">2.4.99.12</ecNumber>
    </recommendedName>
    <alternativeName>
        <fullName evidence="5 7">Lipid IV(A) 3-deoxy-D-manno-octulosonic acid transferase</fullName>
    </alternativeName>
</protein>
<evidence type="ECO:0000256" key="6">
    <source>
        <dbReference type="ARBA" id="ARBA00049183"/>
    </source>
</evidence>
<proteinExistence type="inferred from homology"/>
<evidence type="ECO:0000256" key="7">
    <source>
        <dbReference type="RuleBase" id="RU365103"/>
    </source>
</evidence>
<dbReference type="PANTHER" id="PTHR42755:SF1">
    <property type="entry name" value="3-DEOXY-D-MANNO-OCTULOSONIC ACID TRANSFERASE, MITOCHONDRIAL-RELATED"/>
    <property type="match status" value="1"/>
</dbReference>
<keyword evidence="7" id="KW-0448">Lipopolysaccharide biosynthesis</keyword>
<evidence type="ECO:0000256" key="1">
    <source>
        <dbReference type="ARBA" id="ARBA00004713"/>
    </source>
</evidence>
<dbReference type="InterPro" id="IPR038107">
    <property type="entry name" value="Glycos_transf_N_sf"/>
</dbReference>
<keyword evidence="10" id="KW-1185">Reference proteome</keyword>
<dbReference type="InterPro" id="IPR007507">
    <property type="entry name" value="Glycos_transf_N"/>
</dbReference>